<dbReference type="Proteomes" id="UP000887576">
    <property type="component" value="Unplaced"/>
</dbReference>
<evidence type="ECO:0000313" key="1">
    <source>
        <dbReference type="Proteomes" id="UP000887576"/>
    </source>
</evidence>
<proteinExistence type="predicted"/>
<dbReference type="WBParaSite" id="JU765_v2.g3407.t1">
    <property type="protein sequence ID" value="JU765_v2.g3407.t1"/>
    <property type="gene ID" value="JU765_v2.g3407"/>
</dbReference>
<organism evidence="1 2">
    <name type="scientific">Panagrolaimus sp. JU765</name>
    <dbReference type="NCBI Taxonomy" id="591449"/>
    <lineage>
        <taxon>Eukaryota</taxon>
        <taxon>Metazoa</taxon>
        <taxon>Ecdysozoa</taxon>
        <taxon>Nematoda</taxon>
        <taxon>Chromadorea</taxon>
        <taxon>Rhabditida</taxon>
        <taxon>Tylenchina</taxon>
        <taxon>Panagrolaimomorpha</taxon>
        <taxon>Panagrolaimoidea</taxon>
        <taxon>Panagrolaimidae</taxon>
        <taxon>Panagrolaimus</taxon>
    </lineage>
</organism>
<name>A0AC34R4X6_9BILA</name>
<reference evidence="2" key="1">
    <citation type="submission" date="2022-11" db="UniProtKB">
        <authorList>
            <consortium name="WormBaseParasite"/>
        </authorList>
    </citation>
    <scope>IDENTIFICATION</scope>
</reference>
<sequence length="193" mass="22344">MEALAKYEKILPIKIDYLPVHLGAIIIKSGNKPPATLPQKEMNMKRDIEYANHFYGLKMKWPKDFELTIVKRGSTIPQRFLTAVGENEPKFLLPAARAFGSRVWESDEPIHTEKDVLEVAQKLKIPNYEKLLEESKTDAIKNLFKSRTDEAMKTGAYGIPWLILKQEGQKDKVFFGSDRFHYIFNELGLEFRK</sequence>
<evidence type="ECO:0000313" key="2">
    <source>
        <dbReference type="WBParaSite" id="JU765_v2.g3407.t1"/>
    </source>
</evidence>
<protein>
    <submittedName>
        <fullName evidence="2">DSBA-like thioredoxin domain-containing protein</fullName>
    </submittedName>
</protein>
<accession>A0AC34R4X6</accession>